<dbReference type="EMBL" id="CP000478">
    <property type="protein sequence ID" value="ABK17837.1"/>
    <property type="molecule type" value="Genomic_DNA"/>
</dbReference>
<dbReference type="HOGENOM" id="CLU_2083691_0_0_7"/>
<dbReference type="AlphaFoldDB" id="A0LK85"/>
<gene>
    <name evidence="2" type="ordered locus">Sfum_2155</name>
</gene>
<organism evidence="2 3">
    <name type="scientific">Syntrophobacter fumaroxidans (strain DSM 10017 / MPOB)</name>
    <dbReference type="NCBI Taxonomy" id="335543"/>
    <lineage>
        <taxon>Bacteria</taxon>
        <taxon>Pseudomonadati</taxon>
        <taxon>Thermodesulfobacteriota</taxon>
        <taxon>Syntrophobacteria</taxon>
        <taxon>Syntrophobacterales</taxon>
        <taxon>Syntrophobacteraceae</taxon>
        <taxon>Syntrophobacter</taxon>
    </lineage>
</organism>
<evidence type="ECO:0000313" key="3">
    <source>
        <dbReference type="Proteomes" id="UP000001784"/>
    </source>
</evidence>
<accession>A0LK85</accession>
<evidence type="ECO:0000313" key="2">
    <source>
        <dbReference type="EMBL" id="ABK17837.1"/>
    </source>
</evidence>
<dbReference type="KEGG" id="sfu:Sfum_2155"/>
<dbReference type="InParanoid" id="A0LK85"/>
<feature type="compositionally biased region" description="Basic and acidic residues" evidence="1">
    <location>
        <begin position="25"/>
        <end position="54"/>
    </location>
</feature>
<feature type="region of interest" description="Disordered" evidence="1">
    <location>
        <begin position="25"/>
        <end position="55"/>
    </location>
</feature>
<evidence type="ECO:0000256" key="1">
    <source>
        <dbReference type="SAM" id="MobiDB-lite"/>
    </source>
</evidence>
<dbReference type="Proteomes" id="UP000001784">
    <property type="component" value="Chromosome"/>
</dbReference>
<keyword evidence="3" id="KW-1185">Reference proteome</keyword>
<dbReference type="STRING" id="335543.Sfum_2155"/>
<name>A0LK85_SYNFM</name>
<protein>
    <submittedName>
        <fullName evidence="2">Uncharacterized protein</fullName>
    </submittedName>
</protein>
<proteinExistence type="predicted"/>
<reference evidence="2 3" key="1">
    <citation type="submission" date="2006-10" db="EMBL/GenBank/DDBJ databases">
        <title>Complete sequence of Syntrophobacter fumaroxidans MPOB.</title>
        <authorList>
            <consortium name="US DOE Joint Genome Institute"/>
            <person name="Copeland A."/>
            <person name="Lucas S."/>
            <person name="Lapidus A."/>
            <person name="Barry K."/>
            <person name="Detter J.C."/>
            <person name="Glavina del Rio T."/>
            <person name="Hammon N."/>
            <person name="Israni S."/>
            <person name="Pitluck S."/>
            <person name="Goltsman E.G."/>
            <person name="Martinez M."/>
            <person name="Schmutz J."/>
            <person name="Larimer F."/>
            <person name="Land M."/>
            <person name="Hauser L."/>
            <person name="Kyrpides N."/>
            <person name="Kim E."/>
            <person name="Boone D.R."/>
            <person name="Brockman F."/>
            <person name="Culley D."/>
            <person name="Ferry J."/>
            <person name="Gunsalus R."/>
            <person name="McInerney M.J."/>
            <person name="Morrison M."/>
            <person name="Plugge C."/>
            <person name="Rohlin L."/>
            <person name="Scholten J."/>
            <person name="Sieber J."/>
            <person name="Stams A.J.M."/>
            <person name="Worm P."/>
            <person name="Henstra A.M."/>
            <person name="Richardson P."/>
        </authorList>
    </citation>
    <scope>NUCLEOTIDE SEQUENCE [LARGE SCALE GENOMIC DNA]</scope>
    <source>
        <strain evidence="3">DSM 10017 / MPOB</strain>
    </source>
</reference>
<sequence>MPVTGTNHAGRILWERPGSFTMIRVEDRGTGTSGRKAEAERPRPSFDSDSRDCGGKLSVSRPDAAVFHASRFQPGLVPLRASGGCRFPKPSSGRGMPIPRSLPGGMVVAAARFRAAA</sequence>